<reference evidence="2 3" key="1">
    <citation type="submission" date="2018-08" db="EMBL/GenBank/DDBJ databases">
        <title>A genome reference for cultivated species of the human gut microbiota.</title>
        <authorList>
            <person name="Zou Y."/>
            <person name="Xue W."/>
            <person name="Luo G."/>
        </authorList>
    </citation>
    <scope>NUCLEOTIDE SEQUENCE [LARGE SCALE GENOMIC DNA]</scope>
    <source>
        <strain evidence="2 3">AF04-15</strain>
    </source>
</reference>
<dbReference type="Pfam" id="PF13588">
    <property type="entry name" value="HSDR_N_2"/>
    <property type="match status" value="1"/>
</dbReference>
<name>A0A413FFX2_9FIRM</name>
<dbReference type="Proteomes" id="UP000283880">
    <property type="component" value="Unassembled WGS sequence"/>
</dbReference>
<dbReference type="Gene3D" id="3.90.1570.30">
    <property type="match status" value="1"/>
</dbReference>
<accession>A0A413FFX2</accession>
<dbReference type="OrthoDB" id="2830141at2"/>
<evidence type="ECO:0000313" key="2">
    <source>
        <dbReference type="EMBL" id="RGX29557.1"/>
    </source>
</evidence>
<dbReference type="EMBL" id="QSBM01000007">
    <property type="protein sequence ID" value="RGX29557.1"/>
    <property type="molecule type" value="Genomic_DNA"/>
</dbReference>
<dbReference type="AlphaFoldDB" id="A0A413FFX2"/>
<sequence length="404" mass="46974">MKCGRIDMRVDKIFRFIPSSKIYLKEGKEYLYDPYRDKFVIATPEEKVRQKVLKYFRWRFGVPKRHFNVEVHMSKFGYTDNKERADILITRQIGSEDRILAVIECKAEYVPIDDSVVSQVLRYAKYLNSEYAFAINGIDLQCYNYSAKKKGYIAYNQLKTYRKMIQSFENALGQAKVKNTRATMNELNNLYYLRKNYDTYIGSMTPDEDVAIIANITDCLYDMSKKIKPQVFEYFTLLDDCGIRRKEFGNPGGIYNSKYRVLSIVDDCGRKCEVGFSIDHIYDEKTALNVAINQHHALQYVLDDKSILINGFEYTFVHSGKIAVGRGGSGKVSELKELIKNRYPNLIINTTIMLGTLVGNDRLYMDSKDFVSFLERIITYSLIRDEYRNLKSSESRKAVINTQN</sequence>
<comment type="caution">
    <text evidence="2">The sequence shown here is derived from an EMBL/GenBank/DDBJ whole genome shotgun (WGS) entry which is preliminary data.</text>
</comment>
<dbReference type="InterPro" id="IPR029464">
    <property type="entry name" value="HSDR_N"/>
</dbReference>
<evidence type="ECO:0000259" key="1">
    <source>
        <dbReference type="Pfam" id="PF13588"/>
    </source>
</evidence>
<proteinExistence type="predicted"/>
<organism evidence="2 3">
    <name type="scientific">Enterocloster asparagiformis</name>
    <dbReference type="NCBI Taxonomy" id="333367"/>
    <lineage>
        <taxon>Bacteria</taxon>
        <taxon>Bacillati</taxon>
        <taxon>Bacillota</taxon>
        <taxon>Clostridia</taxon>
        <taxon>Lachnospirales</taxon>
        <taxon>Lachnospiraceae</taxon>
        <taxon>Enterocloster</taxon>
    </lineage>
</organism>
<gene>
    <name evidence="2" type="ORF">DWV29_10545</name>
</gene>
<protein>
    <recommendedName>
        <fullName evidence="1">Type I restriction enzyme R protein N-terminal domain-containing protein</fullName>
    </recommendedName>
</protein>
<evidence type="ECO:0000313" key="3">
    <source>
        <dbReference type="Proteomes" id="UP000283880"/>
    </source>
</evidence>
<feature type="domain" description="Type I restriction enzyme R protein N-terminal" evidence="1">
    <location>
        <begin position="44"/>
        <end position="156"/>
    </location>
</feature>